<protein>
    <submittedName>
        <fullName evidence="1">Prophage protein</fullName>
    </submittedName>
</protein>
<dbReference type="EMBL" id="KN050674">
    <property type="protein sequence ID" value="KFL98073.1"/>
    <property type="molecule type" value="Genomic_DNA"/>
</dbReference>
<proteinExistence type="predicted"/>
<gene>
    <name evidence="1" type="ORF">HMPREF5175_00915</name>
</gene>
<organism evidence="1 2">
    <name type="scientific">Lactobacillus gasseri SV-16A-US</name>
    <dbReference type="NCBI Taxonomy" id="575604"/>
    <lineage>
        <taxon>Bacteria</taxon>
        <taxon>Bacillati</taxon>
        <taxon>Bacillota</taxon>
        <taxon>Bacilli</taxon>
        <taxon>Lactobacillales</taxon>
        <taxon>Lactobacillaceae</taxon>
        <taxon>Lactobacillus</taxon>
    </lineage>
</organism>
<accession>A0AB34P332</accession>
<dbReference type="AlphaFoldDB" id="A0AB34P332"/>
<name>A0AB34P332_LACGS</name>
<dbReference type="Proteomes" id="UP000030761">
    <property type="component" value="Unassembled WGS sequence"/>
</dbReference>
<reference evidence="1 2" key="1">
    <citation type="submission" date="2010-03" db="EMBL/GenBank/DDBJ databases">
        <title>The Genome Sequence of Lactobacillus gasseri strain SV-16A-US.</title>
        <authorList>
            <consortium name="The Broad Institute Genome Sequencing Platform"/>
            <person name="Ward D."/>
            <person name="Earl A."/>
            <person name="Feldgarden M."/>
            <person name="Gevers D."/>
            <person name="Young S.K."/>
            <person name="Zeng Q."/>
            <person name="Koehrsen M."/>
            <person name="Alvarado L."/>
            <person name="Berlin A."/>
            <person name="Bochicchio J."/>
            <person name="Borenstein D."/>
            <person name="Chapman S.B."/>
            <person name="Chen Z."/>
            <person name="Engels R."/>
            <person name="Freedman E."/>
            <person name="Gellesch M."/>
            <person name="Goldberg J."/>
            <person name="Griggs A."/>
            <person name="Gujja S."/>
            <person name="Heilman E."/>
            <person name="Heiman D."/>
            <person name="Hepburn T."/>
            <person name="Howarth C."/>
            <person name="Jen D."/>
            <person name="Larson L."/>
            <person name="Mehta T."/>
            <person name="Park D."/>
            <person name="Pearson M."/>
            <person name="Roberts A."/>
            <person name="Saif S."/>
            <person name="Shea T."/>
            <person name="Shenoy N."/>
            <person name="Sisk P."/>
            <person name="Stolte C."/>
            <person name="Sykes S."/>
            <person name="Thomson T."/>
            <person name="Walk T."/>
            <person name="White J."/>
            <person name="Yandava C."/>
            <person name="Liu Y."/>
            <person name="Xu Q."/>
            <person name="Haas B."/>
            <person name="Nusbaum C."/>
            <person name="Birren B."/>
        </authorList>
    </citation>
    <scope>NUCLEOTIDE SEQUENCE [LARGE SCALE GENOMIC DNA]</scope>
    <source>
        <strain evidence="1 2">SV-16A-US</strain>
    </source>
</reference>
<sequence>MNNFNSLNNGGVPYYFPADIAKEGNQCVRISNFFKTRVGDNGKVLPFKWYDQGRVMNVHGFIPFIKGLIGKFSTDDNDEVIMAPDASYREWQGSTANAHDGGFIDYILEDQMFPQEGIFKGHFGLKDGNGNVLTSVNIIFEVLGNDLRVGETVKYYVGELENLKNQYKVEGEQAIQEIKKGYNDETENARKTLEMVQQQANITKNSQISLNDLVNNTIEYIKSHNIVTLDKYNDLANDHKDVRNHTDFRYPTDQALNTAINLNSDPYLDTGIYKIGNCSIINGPWADVDTRRSLFLQVAKYDDNLIYQTINHSNGEHGELYTRCVSKATNSYPGWAHFATMEQVSHNMSSVSGNLQAFITDQIGVNKRVDYENPSEVVSNQTADLNNYRKTGILKIVNCLIQNGPYKSDNRHTIFLKITDLDGQTQYQTVYEGDNLYGRKLFNGIGKWYKYTNTPI</sequence>
<evidence type="ECO:0000313" key="2">
    <source>
        <dbReference type="Proteomes" id="UP000030761"/>
    </source>
</evidence>
<evidence type="ECO:0000313" key="1">
    <source>
        <dbReference type="EMBL" id="KFL98073.1"/>
    </source>
</evidence>
<dbReference type="RefSeq" id="WP_003653961.1">
    <property type="nucleotide sequence ID" value="NZ_KN050674.1"/>
</dbReference>